<comment type="caution">
    <text evidence="3">The sequence shown here is derived from an EMBL/GenBank/DDBJ whole genome shotgun (WGS) entry which is preliminary data.</text>
</comment>
<name>A0A0W0ZBP4_9GAMM</name>
<dbReference type="OrthoDB" id="9995531at2"/>
<evidence type="ECO:0000256" key="2">
    <source>
        <dbReference type="SAM" id="Phobius"/>
    </source>
</evidence>
<evidence type="ECO:0000256" key="1">
    <source>
        <dbReference type="SAM" id="Coils"/>
    </source>
</evidence>
<dbReference type="AlphaFoldDB" id="A0A0W0ZBP4"/>
<dbReference type="PATRIC" id="fig|45074.5.peg.522"/>
<organism evidence="3 4">
    <name type="scientific">Legionella santicrucis</name>
    <dbReference type="NCBI Taxonomy" id="45074"/>
    <lineage>
        <taxon>Bacteria</taxon>
        <taxon>Pseudomonadati</taxon>
        <taxon>Pseudomonadota</taxon>
        <taxon>Gammaproteobacteria</taxon>
        <taxon>Legionellales</taxon>
        <taxon>Legionellaceae</taxon>
        <taxon>Legionella</taxon>
    </lineage>
</organism>
<reference evidence="3 4" key="1">
    <citation type="submission" date="2015-11" db="EMBL/GenBank/DDBJ databases">
        <title>Genomic analysis of 38 Legionella species identifies large and diverse effector repertoires.</title>
        <authorList>
            <person name="Burstein D."/>
            <person name="Amaro F."/>
            <person name="Zusman T."/>
            <person name="Lifshitz Z."/>
            <person name="Cohen O."/>
            <person name="Gilbert J.A."/>
            <person name="Pupko T."/>
            <person name="Shuman H.A."/>
            <person name="Segal G."/>
        </authorList>
    </citation>
    <scope>NUCLEOTIDE SEQUENCE [LARGE SCALE GENOMIC DNA]</scope>
    <source>
        <strain evidence="3 4">SC-63-C7</strain>
    </source>
</reference>
<keyword evidence="2" id="KW-0472">Membrane</keyword>
<feature type="transmembrane region" description="Helical" evidence="2">
    <location>
        <begin position="238"/>
        <end position="257"/>
    </location>
</feature>
<feature type="transmembrane region" description="Helical" evidence="2">
    <location>
        <begin position="117"/>
        <end position="150"/>
    </location>
</feature>
<dbReference type="Proteomes" id="UP000054703">
    <property type="component" value="Unassembled WGS sequence"/>
</dbReference>
<dbReference type="RefSeq" id="WP_058512956.1">
    <property type="nucleotide sequence ID" value="NZ_CAAAIH010000004.1"/>
</dbReference>
<proteinExistence type="predicted"/>
<keyword evidence="2" id="KW-0812">Transmembrane</keyword>
<feature type="transmembrane region" description="Helical" evidence="2">
    <location>
        <begin position="73"/>
        <end position="97"/>
    </location>
</feature>
<protein>
    <submittedName>
        <fullName evidence="3">Coiled-coil protein</fullName>
    </submittedName>
</protein>
<feature type="transmembrane region" description="Helical" evidence="2">
    <location>
        <begin position="263"/>
        <end position="282"/>
    </location>
</feature>
<evidence type="ECO:0000313" key="4">
    <source>
        <dbReference type="Proteomes" id="UP000054703"/>
    </source>
</evidence>
<feature type="coiled-coil region" evidence="1">
    <location>
        <begin position="318"/>
        <end position="351"/>
    </location>
</feature>
<accession>A0A0W0ZBP4</accession>
<feature type="coiled-coil region" evidence="1">
    <location>
        <begin position="155"/>
        <end position="231"/>
    </location>
</feature>
<keyword evidence="4" id="KW-1185">Reference proteome</keyword>
<sequence length="466" mass="51508">MNGNLNEILEEMRKNQELHPEPPNKLKVLFKLLPFSNSFLNVIDKTALATSNLVAVSANSMQVAMNSLKSAKVLQGLSIGFAALDVIFVPITALLYFDKHDPVYFTLSNATKFAYSAAILSLLTLSVFFPPVAFVTAGLGLAGAGVSLVNHFYKAKRVPKQLQAATEEIEKLDKELAKIAEQAEELAKAPEPNQQKVEALHKQFKAKQHDKQEMLNYKQSLTIQNEKLNQKRGRFDKLFGLAVSAIALAGILTSIAFPAVGLLVLAGAGASAATYMAGRFIYEVTHRKSSKTSKLEQESHSPGSVVQINQIMKPENTLDALKHQQQEDKELNKKQEKAIEIINKIKKSESKDSMQAASIDLMCAIGKNIKEGKYEKKDIKAFLEEIPGFKEIQPSLKEVIDDIAKGNIKISDAQLADIKEITKVSEFLEKYSQKSEQMEKQTILSAVKYIVDPTTPEVKPQPKLPS</sequence>
<keyword evidence="2" id="KW-1133">Transmembrane helix</keyword>
<evidence type="ECO:0000313" key="3">
    <source>
        <dbReference type="EMBL" id="KTD66548.1"/>
    </source>
</evidence>
<dbReference type="EMBL" id="LNYU01000009">
    <property type="protein sequence ID" value="KTD66548.1"/>
    <property type="molecule type" value="Genomic_DNA"/>
</dbReference>
<keyword evidence="1" id="KW-0175">Coiled coil</keyword>
<gene>
    <name evidence="3" type="ORF">Lsan_0493</name>
</gene>